<comment type="caution">
    <text evidence="6">The sequence shown here is derived from an EMBL/GenBank/DDBJ whole genome shotgun (WGS) entry which is preliminary data.</text>
</comment>
<name>A0ABR3XXS0_9PEZI</name>
<evidence type="ECO:0000256" key="2">
    <source>
        <dbReference type="ARBA" id="ARBA00022771"/>
    </source>
</evidence>
<reference evidence="6 7" key="1">
    <citation type="journal article" date="2024" name="Commun. Biol.">
        <title>Comparative genomic analysis of thermophilic fungi reveals convergent evolutionary adaptations and gene losses.</title>
        <authorList>
            <person name="Steindorff A.S."/>
            <person name="Aguilar-Pontes M.V."/>
            <person name="Robinson A.J."/>
            <person name="Andreopoulos B."/>
            <person name="LaButti K."/>
            <person name="Kuo A."/>
            <person name="Mondo S."/>
            <person name="Riley R."/>
            <person name="Otillar R."/>
            <person name="Haridas S."/>
            <person name="Lipzen A."/>
            <person name="Grimwood J."/>
            <person name="Schmutz J."/>
            <person name="Clum A."/>
            <person name="Reid I.D."/>
            <person name="Moisan M.C."/>
            <person name="Butler G."/>
            <person name="Nguyen T.T.M."/>
            <person name="Dewar K."/>
            <person name="Conant G."/>
            <person name="Drula E."/>
            <person name="Henrissat B."/>
            <person name="Hansel C."/>
            <person name="Singer S."/>
            <person name="Hutchinson M.I."/>
            <person name="de Vries R.P."/>
            <person name="Natvig D.O."/>
            <person name="Powell A.J."/>
            <person name="Tsang A."/>
            <person name="Grigoriev I.V."/>
        </authorList>
    </citation>
    <scope>NUCLEOTIDE SEQUENCE [LARGE SCALE GENOMIC DNA]</scope>
    <source>
        <strain evidence="6 7">ATCC 24622</strain>
    </source>
</reference>
<organism evidence="6 7">
    <name type="scientific">Phialemonium thermophilum</name>
    <dbReference type="NCBI Taxonomy" id="223376"/>
    <lineage>
        <taxon>Eukaryota</taxon>
        <taxon>Fungi</taxon>
        <taxon>Dikarya</taxon>
        <taxon>Ascomycota</taxon>
        <taxon>Pezizomycotina</taxon>
        <taxon>Sordariomycetes</taxon>
        <taxon>Sordariomycetidae</taxon>
        <taxon>Cephalothecales</taxon>
        <taxon>Cephalothecaceae</taxon>
        <taxon>Phialemonium</taxon>
    </lineage>
</organism>
<evidence type="ECO:0000256" key="4">
    <source>
        <dbReference type="SAM" id="MobiDB-lite"/>
    </source>
</evidence>
<evidence type="ECO:0000256" key="3">
    <source>
        <dbReference type="ARBA" id="ARBA00022833"/>
    </source>
</evidence>
<sequence>MNNFGVIEVASTKTAHAPGWAYVPDTAINPPVFQTTTQNSRKRSARNQGGLSVSDASARHHAKIRKELELLDRDNQRDVNIPVPLKTGASRAQTKHTPNVRKILQSQKTFANHLDDFQALLAQAENHPASAAAAAIAAVRASPSPAPSSTAASQVSVPAGARRSGNSKAGSTGAVASSRRAGSTSLRKVSTAAAAAKAKVVKVEDADVEMTDAGKPTAEDSVTEAMKQDPSSGQGAGQDEATGDLTKTASAAAAPARPTSYPSDGTILPAYHKAPPQPHPGDDDPLLVSRVPRFPTDEELRALMTAPPLSYLEARATWDDPAVAGTGKVTGGGMAGFVQRYPDRQFCEVCGYWGLVRCTRCGARVCALDCLDVHREECLTRYGL</sequence>
<dbReference type="EMBL" id="JAZHXJ010000028">
    <property type="protein sequence ID" value="KAL1880801.1"/>
    <property type="molecule type" value="Genomic_DNA"/>
</dbReference>
<protein>
    <recommendedName>
        <fullName evidence="5">HIT-type domain-containing protein</fullName>
    </recommendedName>
</protein>
<evidence type="ECO:0000256" key="1">
    <source>
        <dbReference type="ARBA" id="ARBA00022723"/>
    </source>
</evidence>
<dbReference type="CDD" id="cd21437">
    <property type="entry name" value="zf-HIT_ZNHIT1_like"/>
    <property type="match status" value="1"/>
</dbReference>
<feature type="region of interest" description="Disordered" evidence="4">
    <location>
        <begin position="143"/>
        <end position="286"/>
    </location>
</feature>
<gene>
    <name evidence="6" type="ORF">VTK73DRAFT_4971</name>
</gene>
<dbReference type="InterPro" id="IPR007529">
    <property type="entry name" value="Znf_HIT"/>
</dbReference>
<evidence type="ECO:0000313" key="6">
    <source>
        <dbReference type="EMBL" id="KAL1880801.1"/>
    </source>
</evidence>
<keyword evidence="7" id="KW-1185">Reference proteome</keyword>
<dbReference type="InterPro" id="IPR039723">
    <property type="entry name" value="Vps71/ZNHIT1"/>
</dbReference>
<feature type="compositionally biased region" description="Polar residues" evidence="4">
    <location>
        <begin position="46"/>
        <end position="55"/>
    </location>
</feature>
<feature type="domain" description="HIT-type" evidence="5">
    <location>
        <begin position="344"/>
        <end position="371"/>
    </location>
</feature>
<evidence type="ECO:0000313" key="7">
    <source>
        <dbReference type="Proteomes" id="UP001586593"/>
    </source>
</evidence>
<feature type="compositionally biased region" description="Low complexity" evidence="4">
    <location>
        <begin position="143"/>
        <end position="159"/>
    </location>
</feature>
<dbReference type="PANTHER" id="PTHR13093">
    <property type="entry name" value="ZINC FINGER HIT DOMAIN CONTAINING PROTEIN 1"/>
    <property type="match status" value="1"/>
</dbReference>
<evidence type="ECO:0000259" key="5">
    <source>
        <dbReference type="Pfam" id="PF04438"/>
    </source>
</evidence>
<proteinExistence type="predicted"/>
<keyword evidence="2" id="KW-0863">Zinc-finger</keyword>
<keyword evidence="1" id="KW-0479">Metal-binding</keyword>
<feature type="compositionally biased region" description="Low complexity" evidence="4">
    <location>
        <begin position="246"/>
        <end position="263"/>
    </location>
</feature>
<feature type="region of interest" description="Disordered" evidence="4">
    <location>
        <begin position="36"/>
        <end position="59"/>
    </location>
</feature>
<keyword evidence="3" id="KW-0862">Zinc</keyword>
<dbReference type="Proteomes" id="UP001586593">
    <property type="component" value="Unassembled WGS sequence"/>
</dbReference>
<accession>A0ABR3XXS0</accession>
<dbReference type="Pfam" id="PF04438">
    <property type="entry name" value="zf-HIT"/>
    <property type="match status" value="1"/>
</dbReference>